<keyword evidence="2" id="KW-1133">Transmembrane helix</keyword>
<name>A0ABD5S5I1_9EURY</name>
<reference evidence="3 4" key="1">
    <citation type="journal article" date="2019" name="Int. J. Syst. Evol. Microbiol.">
        <title>The Global Catalogue of Microorganisms (GCM) 10K type strain sequencing project: providing services to taxonomists for standard genome sequencing and annotation.</title>
        <authorList>
            <consortium name="The Broad Institute Genomics Platform"/>
            <consortium name="The Broad Institute Genome Sequencing Center for Infectious Disease"/>
            <person name="Wu L."/>
            <person name="Ma J."/>
        </authorList>
    </citation>
    <scope>NUCLEOTIDE SEQUENCE [LARGE SCALE GENOMIC DNA]</scope>
    <source>
        <strain evidence="3 4">NBRC 111368</strain>
    </source>
</reference>
<sequence length="129" mass="13701">MTRQRSRPRSRRLGGRSPLTAVRESLPSLPPVGPSGSGSSLRRSYRSGLELSRDLLHLTLVVACIRFALTGAFVAVVSSKLLLVFAFNLLVTVPGMYRLALHLGWVEEPAVGIAVAPLLSAALGLVVGT</sequence>
<feature type="transmembrane region" description="Helical" evidence="2">
    <location>
        <begin position="111"/>
        <end position="128"/>
    </location>
</feature>
<keyword evidence="2" id="KW-0812">Transmembrane</keyword>
<accession>A0ABD5S5I1</accession>
<dbReference type="EMBL" id="JBHSWU010001181">
    <property type="protein sequence ID" value="MFC6726522.1"/>
    <property type="molecule type" value="Genomic_DNA"/>
</dbReference>
<dbReference type="Proteomes" id="UP001596328">
    <property type="component" value="Unassembled WGS sequence"/>
</dbReference>
<protein>
    <submittedName>
        <fullName evidence="3">Uncharacterized protein</fullName>
    </submittedName>
</protein>
<feature type="region of interest" description="Disordered" evidence="1">
    <location>
        <begin position="1"/>
        <end position="43"/>
    </location>
</feature>
<feature type="transmembrane region" description="Helical" evidence="2">
    <location>
        <begin position="81"/>
        <end position="99"/>
    </location>
</feature>
<dbReference type="AlphaFoldDB" id="A0ABD5S5I1"/>
<feature type="non-terminal residue" evidence="3">
    <location>
        <position position="129"/>
    </location>
</feature>
<feature type="compositionally biased region" description="Basic residues" evidence="1">
    <location>
        <begin position="1"/>
        <end position="14"/>
    </location>
</feature>
<comment type="caution">
    <text evidence="3">The sequence shown here is derived from an EMBL/GenBank/DDBJ whole genome shotgun (WGS) entry which is preliminary data.</text>
</comment>
<evidence type="ECO:0000256" key="1">
    <source>
        <dbReference type="SAM" id="MobiDB-lite"/>
    </source>
</evidence>
<evidence type="ECO:0000313" key="3">
    <source>
        <dbReference type="EMBL" id="MFC6726522.1"/>
    </source>
</evidence>
<evidence type="ECO:0000256" key="2">
    <source>
        <dbReference type="SAM" id="Phobius"/>
    </source>
</evidence>
<keyword evidence="2" id="KW-0472">Membrane</keyword>
<evidence type="ECO:0000313" key="4">
    <source>
        <dbReference type="Proteomes" id="UP001596328"/>
    </source>
</evidence>
<keyword evidence="4" id="KW-1185">Reference proteome</keyword>
<gene>
    <name evidence="3" type="ORF">ACFQE1_19570</name>
</gene>
<organism evidence="3 4">
    <name type="scientific">Halobium palmae</name>
    <dbReference type="NCBI Taxonomy" id="1776492"/>
    <lineage>
        <taxon>Archaea</taxon>
        <taxon>Methanobacteriati</taxon>
        <taxon>Methanobacteriota</taxon>
        <taxon>Stenosarchaea group</taxon>
        <taxon>Halobacteria</taxon>
        <taxon>Halobacteriales</taxon>
        <taxon>Haloferacaceae</taxon>
        <taxon>Halobium</taxon>
    </lineage>
</organism>
<proteinExistence type="predicted"/>